<evidence type="ECO:0000256" key="4">
    <source>
        <dbReference type="ARBA" id="ARBA00022980"/>
    </source>
</evidence>
<gene>
    <name evidence="6" type="primary">rplW</name>
    <name evidence="7" type="ORF">DNFV4_01661</name>
</gene>
<comment type="subunit">
    <text evidence="6">Part of the 50S ribosomal subunit. Contacts protein L29, and trigger factor when it is bound to the ribosome.</text>
</comment>
<dbReference type="NCBIfam" id="NF004363">
    <property type="entry name" value="PRK05738.2-4"/>
    <property type="match status" value="1"/>
</dbReference>
<dbReference type="FunFam" id="3.30.70.330:FF:000001">
    <property type="entry name" value="50S ribosomal protein L23"/>
    <property type="match status" value="1"/>
</dbReference>
<dbReference type="InterPro" id="IPR012678">
    <property type="entry name" value="Ribosomal_uL23/eL15/eS24_sf"/>
</dbReference>
<evidence type="ECO:0000256" key="3">
    <source>
        <dbReference type="ARBA" id="ARBA00022884"/>
    </source>
</evidence>
<dbReference type="Pfam" id="PF00276">
    <property type="entry name" value="Ribosomal_L23"/>
    <property type="match status" value="1"/>
</dbReference>
<keyword evidence="5 6" id="KW-0687">Ribonucleoprotein</keyword>
<dbReference type="NCBIfam" id="NF004359">
    <property type="entry name" value="PRK05738.1-3"/>
    <property type="match status" value="1"/>
</dbReference>
<name>A0AA86T6M4_9BACT</name>
<protein>
    <recommendedName>
        <fullName evidence="6">Large ribosomal subunit protein uL23</fullName>
    </recommendedName>
</protein>
<comment type="function">
    <text evidence="6">One of the early assembly proteins it binds 23S rRNA. One of the proteins that surrounds the polypeptide exit tunnel on the outside of the ribosome. Forms the main docking site for trigger factor binding to the ribosome.</text>
</comment>
<dbReference type="GO" id="GO:1990904">
    <property type="term" value="C:ribonucleoprotein complex"/>
    <property type="evidence" value="ECO:0007669"/>
    <property type="project" value="UniProtKB-KW"/>
</dbReference>
<dbReference type="InterPro" id="IPR013025">
    <property type="entry name" value="Ribosomal_uL23-like"/>
</dbReference>
<dbReference type="RefSeq" id="WP_289268170.1">
    <property type="nucleotide sequence ID" value="NZ_OX365700.1"/>
</dbReference>
<evidence type="ECO:0000313" key="7">
    <source>
        <dbReference type="EMBL" id="CAI4031231.1"/>
    </source>
</evidence>
<evidence type="ECO:0000256" key="6">
    <source>
        <dbReference type="HAMAP-Rule" id="MF_01369"/>
    </source>
</evidence>
<dbReference type="GO" id="GO:0006412">
    <property type="term" value="P:translation"/>
    <property type="evidence" value="ECO:0007669"/>
    <property type="project" value="UniProtKB-UniRule"/>
</dbReference>
<sequence length="97" mass="11032">MSEKLHQVLIRPLITEKVTSLRESGNTVAFVVSSRANRVEVRRAVESLLKVKVERVNILNVMGKTKRLGRFVGKKQDWKKALVTLKAGEKLELYESV</sequence>
<dbReference type="GO" id="GO:0005840">
    <property type="term" value="C:ribosome"/>
    <property type="evidence" value="ECO:0007669"/>
    <property type="project" value="UniProtKB-KW"/>
</dbReference>
<keyword evidence="8" id="KW-1185">Reference proteome</keyword>
<dbReference type="InterPro" id="IPR012677">
    <property type="entry name" value="Nucleotide-bd_a/b_plait_sf"/>
</dbReference>
<evidence type="ECO:0000313" key="8">
    <source>
        <dbReference type="Proteomes" id="UP001179121"/>
    </source>
</evidence>
<evidence type="ECO:0000256" key="2">
    <source>
        <dbReference type="ARBA" id="ARBA00022730"/>
    </source>
</evidence>
<organism evidence="7 8">
    <name type="scientific">Nitrospira tepida</name>
    <dbReference type="NCBI Taxonomy" id="2973512"/>
    <lineage>
        <taxon>Bacteria</taxon>
        <taxon>Pseudomonadati</taxon>
        <taxon>Nitrospirota</taxon>
        <taxon>Nitrospiria</taxon>
        <taxon>Nitrospirales</taxon>
        <taxon>Nitrospiraceae</taxon>
        <taxon>Nitrospira</taxon>
    </lineage>
</organism>
<keyword evidence="3 6" id="KW-0694">RNA-binding</keyword>
<evidence type="ECO:0000256" key="1">
    <source>
        <dbReference type="ARBA" id="ARBA00006700"/>
    </source>
</evidence>
<dbReference type="KEGG" id="nti:DNFV4_01661"/>
<proteinExistence type="inferred from homology"/>
<dbReference type="Gene3D" id="3.30.70.330">
    <property type="match status" value="1"/>
</dbReference>
<keyword evidence="4 6" id="KW-0689">Ribosomal protein</keyword>
<accession>A0AA86T6M4</accession>
<dbReference type="AlphaFoldDB" id="A0AA86T6M4"/>
<dbReference type="HAMAP" id="MF_01369_B">
    <property type="entry name" value="Ribosomal_uL23_B"/>
    <property type="match status" value="1"/>
</dbReference>
<evidence type="ECO:0000256" key="5">
    <source>
        <dbReference type="ARBA" id="ARBA00023274"/>
    </source>
</evidence>
<dbReference type="Proteomes" id="UP001179121">
    <property type="component" value="Chromosome"/>
</dbReference>
<dbReference type="EMBL" id="OX365700">
    <property type="protein sequence ID" value="CAI4031231.1"/>
    <property type="molecule type" value="Genomic_DNA"/>
</dbReference>
<dbReference type="SUPFAM" id="SSF54189">
    <property type="entry name" value="Ribosomal proteins S24e, L23 and L15e"/>
    <property type="match status" value="1"/>
</dbReference>
<dbReference type="GO" id="GO:0019843">
    <property type="term" value="F:rRNA binding"/>
    <property type="evidence" value="ECO:0007669"/>
    <property type="project" value="UniProtKB-UniRule"/>
</dbReference>
<dbReference type="GO" id="GO:0003735">
    <property type="term" value="F:structural constituent of ribosome"/>
    <property type="evidence" value="ECO:0007669"/>
    <property type="project" value="InterPro"/>
</dbReference>
<dbReference type="PANTHER" id="PTHR11620">
    <property type="entry name" value="60S RIBOSOMAL PROTEIN L23A"/>
    <property type="match status" value="1"/>
</dbReference>
<reference evidence="7" key="1">
    <citation type="submission" date="2022-10" db="EMBL/GenBank/DDBJ databases">
        <authorList>
            <person name="Koch H."/>
        </authorList>
    </citation>
    <scope>NUCLEOTIDE SEQUENCE</scope>
    <source>
        <strain evidence="7">DNF</strain>
    </source>
</reference>
<keyword evidence="2 6" id="KW-0699">rRNA-binding</keyword>
<comment type="similarity">
    <text evidence="1 6">Belongs to the universal ribosomal protein uL23 family.</text>
</comment>